<gene>
    <name evidence="1" type="ORF">C1SCF055_LOCUS23468</name>
</gene>
<evidence type="ECO:0000313" key="1">
    <source>
        <dbReference type="EMBL" id="CAI3997047.1"/>
    </source>
</evidence>
<evidence type="ECO:0000313" key="2">
    <source>
        <dbReference type="EMBL" id="CAL4784359.1"/>
    </source>
</evidence>
<feature type="non-terminal residue" evidence="1">
    <location>
        <position position="1"/>
    </location>
</feature>
<dbReference type="EMBL" id="CAMXCT010002281">
    <property type="protein sequence ID" value="CAI3997047.1"/>
    <property type="molecule type" value="Genomic_DNA"/>
</dbReference>
<organism evidence="1">
    <name type="scientific">Cladocopium goreaui</name>
    <dbReference type="NCBI Taxonomy" id="2562237"/>
    <lineage>
        <taxon>Eukaryota</taxon>
        <taxon>Sar</taxon>
        <taxon>Alveolata</taxon>
        <taxon>Dinophyceae</taxon>
        <taxon>Suessiales</taxon>
        <taxon>Symbiodiniaceae</taxon>
        <taxon>Cladocopium</taxon>
    </lineage>
</organism>
<reference evidence="1" key="1">
    <citation type="submission" date="2022-10" db="EMBL/GenBank/DDBJ databases">
        <authorList>
            <person name="Chen Y."/>
            <person name="Dougan E. K."/>
            <person name="Chan C."/>
            <person name="Rhodes N."/>
            <person name="Thang M."/>
        </authorList>
    </citation>
    <scope>NUCLEOTIDE SEQUENCE</scope>
</reference>
<keyword evidence="3" id="KW-1185">Reference proteome</keyword>
<comment type="caution">
    <text evidence="1">The sequence shown here is derived from an EMBL/GenBank/DDBJ whole genome shotgun (WGS) entry which is preliminary data.</text>
</comment>
<dbReference type="AlphaFoldDB" id="A0A9P1CTX7"/>
<dbReference type="EMBL" id="CAMXCT020002281">
    <property type="protein sequence ID" value="CAL1150422.1"/>
    <property type="molecule type" value="Genomic_DNA"/>
</dbReference>
<protein>
    <submittedName>
        <fullName evidence="1">Uncharacterized protein</fullName>
    </submittedName>
</protein>
<dbReference type="Proteomes" id="UP001152797">
    <property type="component" value="Unassembled WGS sequence"/>
</dbReference>
<feature type="non-terminal residue" evidence="1">
    <location>
        <position position="61"/>
    </location>
</feature>
<proteinExistence type="predicted"/>
<reference evidence="2 3" key="2">
    <citation type="submission" date="2024-05" db="EMBL/GenBank/DDBJ databases">
        <authorList>
            <person name="Chen Y."/>
            <person name="Shah S."/>
            <person name="Dougan E. K."/>
            <person name="Thang M."/>
            <person name="Chan C."/>
        </authorList>
    </citation>
    <scope>NUCLEOTIDE SEQUENCE [LARGE SCALE GENOMIC DNA]</scope>
</reference>
<accession>A0A9P1CTX7</accession>
<dbReference type="EMBL" id="CAMXCT030002281">
    <property type="protein sequence ID" value="CAL4784359.1"/>
    <property type="molecule type" value="Genomic_DNA"/>
</dbReference>
<name>A0A9P1CTX7_9DINO</name>
<sequence>EEHSEAKYDCMAGYSNWRSGWSLDKKSWPGSLARVLRQGAARLCLSGRTAHLQGGVRLHGE</sequence>
<evidence type="ECO:0000313" key="3">
    <source>
        <dbReference type="Proteomes" id="UP001152797"/>
    </source>
</evidence>